<protein>
    <recommendedName>
        <fullName evidence="4 6">dTDP-4-dehydrorhamnose reductase</fullName>
        <ecNumber evidence="3 6">1.1.1.133</ecNumber>
    </recommendedName>
</protein>
<dbReference type="UniPathway" id="UPA00124"/>
<accession>A0A2Z2NNI8</accession>
<keyword evidence="6 8" id="KW-0560">Oxidoreductase</keyword>
<proteinExistence type="inferred from homology"/>
<dbReference type="SUPFAM" id="SSF51735">
    <property type="entry name" value="NAD(P)-binding Rossmann-fold domains"/>
    <property type="match status" value="1"/>
</dbReference>
<dbReference type="AlphaFoldDB" id="A0A2Z2NNI8"/>
<evidence type="ECO:0000259" key="7">
    <source>
        <dbReference type="Pfam" id="PF04321"/>
    </source>
</evidence>
<dbReference type="OrthoDB" id="9801056at2"/>
<comment type="cofactor">
    <cofactor evidence="6">
        <name>Mg(2+)</name>
        <dbReference type="ChEBI" id="CHEBI:18420"/>
    </cofactor>
    <text evidence="6">Binds 1 Mg(2+) ion per monomer.</text>
</comment>
<reference evidence="8 9" key="1">
    <citation type="submission" date="2016-12" db="EMBL/GenBank/DDBJ databases">
        <authorList>
            <person name="Song W.-J."/>
            <person name="Kurnit D.M."/>
        </authorList>
    </citation>
    <scope>NUCLEOTIDE SEQUENCE [LARGE SCALE GENOMIC DNA]</scope>
    <source>
        <strain evidence="8 9">IMCC3135</strain>
    </source>
</reference>
<dbReference type="GO" id="GO:0048269">
    <property type="term" value="C:methionine adenosyltransferase complex"/>
    <property type="evidence" value="ECO:0007669"/>
    <property type="project" value="TreeGrafter"/>
</dbReference>
<dbReference type="InterPro" id="IPR029903">
    <property type="entry name" value="RmlD-like-bd"/>
</dbReference>
<dbReference type="GO" id="GO:0048270">
    <property type="term" value="F:methionine adenosyltransferase regulator activity"/>
    <property type="evidence" value="ECO:0007669"/>
    <property type="project" value="TreeGrafter"/>
</dbReference>
<dbReference type="UniPathway" id="UPA00281"/>
<comment type="catalytic activity">
    <reaction evidence="5 6">
        <text>dTDP-beta-L-rhamnose + NADP(+) = dTDP-4-dehydro-beta-L-rhamnose + NADPH + H(+)</text>
        <dbReference type="Rhea" id="RHEA:21796"/>
        <dbReference type="ChEBI" id="CHEBI:15378"/>
        <dbReference type="ChEBI" id="CHEBI:57510"/>
        <dbReference type="ChEBI" id="CHEBI:57783"/>
        <dbReference type="ChEBI" id="CHEBI:58349"/>
        <dbReference type="ChEBI" id="CHEBI:62830"/>
        <dbReference type="EC" id="1.1.1.133"/>
    </reaction>
</comment>
<keyword evidence="9" id="KW-1185">Reference proteome</keyword>
<dbReference type="Pfam" id="PF04321">
    <property type="entry name" value="RmlD_sub_bind"/>
    <property type="match status" value="1"/>
</dbReference>
<organism evidence="8 9">
    <name type="scientific">Granulosicoccus antarcticus IMCC3135</name>
    <dbReference type="NCBI Taxonomy" id="1192854"/>
    <lineage>
        <taxon>Bacteria</taxon>
        <taxon>Pseudomonadati</taxon>
        <taxon>Pseudomonadota</taxon>
        <taxon>Gammaproteobacteria</taxon>
        <taxon>Chromatiales</taxon>
        <taxon>Granulosicoccaceae</taxon>
        <taxon>Granulosicoccus</taxon>
    </lineage>
</organism>
<dbReference type="InterPro" id="IPR036291">
    <property type="entry name" value="NAD(P)-bd_dom_sf"/>
</dbReference>
<evidence type="ECO:0000256" key="1">
    <source>
        <dbReference type="ARBA" id="ARBA00004781"/>
    </source>
</evidence>
<keyword evidence="6" id="KW-0521">NADP</keyword>
<gene>
    <name evidence="8" type="primary">strL</name>
    <name evidence="8" type="ORF">IMCC3135_13540</name>
</gene>
<evidence type="ECO:0000313" key="9">
    <source>
        <dbReference type="Proteomes" id="UP000250079"/>
    </source>
</evidence>
<feature type="domain" description="RmlD-like substrate binding" evidence="7">
    <location>
        <begin position="9"/>
        <end position="253"/>
    </location>
</feature>
<dbReference type="PANTHER" id="PTHR10491:SF4">
    <property type="entry name" value="METHIONINE ADENOSYLTRANSFERASE 2 SUBUNIT BETA"/>
    <property type="match status" value="1"/>
</dbReference>
<evidence type="ECO:0000256" key="4">
    <source>
        <dbReference type="ARBA" id="ARBA00017099"/>
    </source>
</evidence>
<dbReference type="GO" id="GO:0006556">
    <property type="term" value="P:S-adenosylmethionine biosynthetic process"/>
    <property type="evidence" value="ECO:0007669"/>
    <property type="project" value="TreeGrafter"/>
</dbReference>
<dbReference type="RefSeq" id="WP_088918076.1">
    <property type="nucleotide sequence ID" value="NZ_CP018632.1"/>
</dbReference>
<evidence type="ECO:0000256" key="5">
    <source>
        <dbReference type="ARBA" id="ARBA00048200"/>
    </source>
</evidence>
<dbReference type="EMBL" id="CP018632">
    <property type="protein sequence ID" value="ASJ72793.1"/>
    <property type="molecule type" value="Genomic_DNA"/>
</dbReference>
<dbReference type="Proteomes" id="UP000250079">
    <property type="component" value="Chromosome"/>
</dbReference>
<name>A0A2Z2NNI8_9GAMM</name>
<dbReference type="GO" id="GO:0009243">
    <property type="term" value="P:O antigen biosynthetic process"/>
    <property type="evidence" value="ECO:0007669"/>
    <property type="project" value="UniProtKB-UniPathway"/>
</dbReference>
<comment type="similarity">
    <text evidence="2 6">Belongs to the dTDP-4-dehydrorhamnose reductase family.</text>
</comment>
<dbReference type="EC" id="1.1.1.133" evidence="3 6"/>
<sequence length="287" mass="30930">MPSPSSRSRLLITGASGYLGHRLVPLAKQRADVLAVSRKAPHTEEGVEWLQADLTNDLQGLFEQYRPDAIIHAAAINPGVDDDNIGTNETMSARVAEAAKAIGSRLVLVSSDMVYAGSSRAYADDARPDPINAYGESKAAAEATALAAHDNVVCVRTSLIYGLEQIDRGTASFIARLERGERQSLFDNVYRQPIWIDALAEGLLKLALDLDAQGTLNLAGEESISRSEFAKAMLRYWGHAPENIDEGPAPANRGIPLRIDLQLDRAKSLGLATPGVTEILARYSPKS</sequence>
<dbReference type="InterPro" id="IPR005913">
    <property type="entry name" value="dTDP_dehydrorham_reduct"/>
</dbReference>
<dbReference type="GO" id="GO:0019305">
    <property type="term" value="P:dTDP-rhamnose biosynthetic process"/>
    <property type="evidence" value="ECO:0007669"/>
    <property type="project" value="UniProtKB-UniPathway"/>
</dbReference>
<comment type="pathway">
    <text evidence="1 6">Carbohydrate biosynthesis; dTDP-L-rhamnose biosynthesis.</text>
</comment>
<dbReference type="PANTHER" id="PTHR10491">
    <property type="entry name" value="DTDP-4-DEHYDRORHAMNOSE REDUCTASE"/>
    <property type="match status" value="1"/>
</dbReference>
<comment type="function">
    <text evidence="6">Catalyzes the reduction of dTDP-6-deoxy-L-lyxo-4-hexulose to yield dTDP-L-rhamnose.</text>
</comment>
<evidence type="ECO:0000256" key="3">
    <source>
        <dbReference type="ARBA" id="ARBA00012929"/>
    </source>
</evidence>
<evidence type="ECO:0000256" key="6">
    <source>
        <dbReference type="RuleBase" id="RU364082"/>
    </source>
</evidence>
<dbReference type="KEGG" id="gai:IMCC3135_13540"/>
<evidence type="ECO:0000313" key="8">
    <source>
        <dbReference type="EMBL" id="ASJ72793.1"/>
    </source>
</evidence>
<evidence type="ECO:0000256" key="2">
    <source>
        <dbReference type="ARBA" id="ARBA00010944"/>
    </source>
</evidence>
<dbReference type="Gene3D" id="3.40.50.720">
    <property type="entry name" value="NAD(P)-binding Rossmann-like Domain"/>
    <property type="match status" value="1"/>
</dbReference>
<dbReference type="GO" id="GO:0008831">
    <property type="term" value="F:dTDP-4-dehydrorhamnose reductase activity"/>
    <property type="evidence" value="ECO:0007669"/>
    <property type="project" value="UniProtKB-EC"/>
</dbReference>